<dbReference type="InterPro" id="IPR050922">
    <property type="entry name" value="LytR/CpsA/Psr_CW_biosynth"/>
</dbReference>
<keyword evidence="6" id="KW-1185">Reference proteome</keyword>
<feature type="compositionally biased region" description="Basic and acidic residues" evidence="2">
    <location>
        <begin position="47"/>
        <end position="92"/>
    </location>
</feature>
<dbReference type="RefSeq" id="WP_253577041.1">
    <property type="nucleotide sequence ID" value="NZ_JAMFTQ010000004.1"/>
</dbReference>
<feature type="compositionally biased region" description="Low complexity" evidence="2">
    <location>
        <begin position="93"/>
        <end position="104"/>
    </location>
</feature>
<dbReference type="PANTHER" id="PTHR33392:SF6">
    <property type="entry name" value="POLYISOPRENYL-TEICHOIC ACID--PEPTIDOGLYCAN TEICHOIC ACID TRANSFERASE TAGU"/>
    <property type="match status" value="1"/>
</dbReference>
<evidence type="ECO:0000256" key="3">
    <source>
        <dbReference type="SAM" id="Phobius"/>
    </source>
</evidence>
<name>A0ABT1G471_9CORY</name>
<evidence type="ECO:0000313" key="6">
    <source>
        <dbReference type="Proteomes" id="UP001204000"/>
    </source>
</evidence>
<feature type="region of interest" description="Disordered" evidence="2">
    <location>
        <begin position="1"/>
        <end position="140"/>
    </location>
</feature>
<evidence type="ECO:0000256" key="1">
    <source>
        <dbReference type="ARBA" id="ARBA00006068"/>
    </source>
</evidence>
<comment type="similarity">
    <text evidence="1">Belongs to the LytR/CpsA/Psr (LCP) family.</text>
</comment>
<dbReference type="NCBIfam" id="TIGR00350">
    <property type="entry name" value="lytR_cpsA_psr"/>
    <property type="match status" value="1"/>
</dbReference>
<keyword evidence="3" id="KW-0812">Transmembrane</keyword>
<organism evidence="5 6">
    <name type="scientific">Corynebacterium stercoris</name>
    <dbReference type="NCBI Taxonomy" id="2943490"/>
    <lineage>
        <taxon>Bacteria</taxon>
        <taxon>Bacillati</taxon>
        <taxon>Actinomycetota</taxon>
        <taxon>Actinomycetes</taxon>
        <taxon>Mycobacteriales</taxon>
        <taxon>Corynebacteriaceae</taxon>
        <taxon>Corynebacterium</taxon>
    </lineage>
</organism>
<proteinExistence type="inferred from homology"/>
<keyword evidence="3" id="KW-0472">Membrane</keyword>
<evidence type="ECO:0000259" key="4">
    <source>
        <dbReference type="Pfam" id="PF03816"/>
    </source>
</evidence>
<dbReference type="Pfam" id="PF03816">
    <property type="entry name" value="LytR_cpsA_psr"/>
    <property type="match status" value="1"/>
</dbReference>
<dbReference type="EMBL" id="JAMFTQ010000004">
    <property type="protein sequence ID" value="MCP1387512.1"/>
    <property type="molecule type" value="Genomic_DNA"/>
</dbReference>
<dbReference type="Gene3D" id="3.40.630.190">
    <property type="entry name" value="LCP protein"/>
    <property type="match status" value="1"/>
</dbReference>
<evidence type="ECO:0000313" key="5">
    <source>
        <dbReference type="EMBL" id="MCP1387512.1"/>
    </source>
</evidence>
<sequence length="434" mass="48030">MPTTPHSNDPRDNLGDYVLGKDGKPVVDRYGRPVRRRPAQSSAQRPEPTRYDDRPRHQPVRDRTRVERPAERRTERPVERPRQEYQPRRIPERPVQQRPVQQPAQRPPRRQPRPEEQPVISKQTQRAGQPRVARKRRQAKVPGCAAILATILVLVLAGTLLTDARMQRVQATPEERIANTAGTNWLLVGSDSREGLSQEDIDRLGTGGDIGSTRTDTIMLLHLPLTGKATLMSIPRDSYVAVPGYGYDKINAAFAFGGPQLLAATVEQATGLRVDRYAEIGMGGLARVTDAVGGVEICVAEPIDDPLANLNVQPGCQRMDGATGLGYVRTRATAQGDLDRVARQREFLGALVDRVLSPAVLLNPFRFIPLAWTVPTLFVVGNGDHVWNLARIPLAMRGGIETVTIPIGNFMDTEVGNVVIWDEYAAEELFSSLR</sequence>
<accession>A0ABT1G471</accession>
<feature type="transmembrane region" description="Helical" evidence="3">
    <location>
        <begin position="141"/>
        <end position="161"/>
    </location>
</feature>
<reference evidence="5" key="1">
    <citation type="submission" date="2022-05" db="EMBL/GenBank/DDBJ databases">
        <title>Corynebacterium sp. TA-R-1 sp. nov., isolated from human feces.</title>
        <authorList>
            <person name="Shamsuzzaman M."/>
            <person name="Dahal R.H."/>
        </authorList>
    </citation>
    <scope>NUCLEOTIDE SEQUENCE</scope>
    <source>
        <strain evidence="5">TA-R-1</strain>
    </source>
</reference>
<comment type="caution">
    <text evidence="5">The sequence shown here is derived from an EMBL/GenBank/DDBJ whole genome shotgun (WGS) entry which is preliminary data.</text>
</comment>
<evidence type="ECO:0000256" key="2">
    <source>
        <dbReference type="SAM" id="MobiDB-lite"/>
    </source>
</evidence>
<feature type="domain" description="Cell envelope-related transcriptional attenuator" evidence="4">
    <location>
        <begin position="214"/>
        <end position="355"/>
    </location>
</feature>
<dbReference type="InterPro" id="IPR004474">
    <property type="entry name" value="LytR_CpsA_psr"/>
</dbReference>
<gene>
    <name evidence="5" type="ORF">M5J20_04835</name>
</gene>
<dbReference type="Proteomes" id="UP001204000">
    <property type="component" value="Unassembled WGS sequence"/>
</dbReference>
<keyword evidence="3" id="KW-1133">Transmembrane helix</keyword>
<protein>
    <submittedName>
        <fullName evidence="5">LCP family protein</fullName>
    </submittedName>
</protein>
<dbReference type="PANTHER" id="PTHR33392">
    <property type="entry name" value="POLYISOPRENYL-TEICHOIC ACID--PEPTIDOGLYCAN TEICHOIC ACID TRANSFERASE TAGU"/>
    <property type="match status" value="1"/>
</dbReference>
<feature type="compositionally biased region" description="Basic and acidic residues" evidence="2">
    <location>
        <begin position="8"/>
        <end position="31"/>
    </location>
</feature>